<name>A0A935W1T5_9PROT</name>
<sequence>MAKNLLRVDDGPGEDTRRMVREVLAFMVDSLYDMENRSVHSTGSSLGAGHILFMCADALREADDGGGEQ</sequence>
<dbReference type="AlphaFoldDB" id="A0A935W1T5"/>
<comment type="caution">
    <text evidence="1">The sequence shown here is derived from an EMBL/GenBank/DDBJ whole genome shotgun (WGS) entry which is preliminary data.</text>
</comment>
<evidence type="ECO:0000313" key="1">
    <source>
        <dbReference type="EMBL" id="MBK7952586.1"/>
    </source>
</evidence>
<reference evidence="1 2" key="1">
    <citation type="submission" date="2020-10" db="EMBL/GenBank/DDBJ databases">
        <title>Connecting structure to function with the recovery of over 1000 high-quality activated sludge metagenome-assembled genomes encoding full-length rRNA genes using long-read sequencing.</title>
        <authorList>
            <person name="Singleton C.M."/>
            <person name="Petriglieri F."/>
            <person name="Kristensen J.M."/>
            <person name="Kirkegaard R.H."/>
            <person name="Michaelsen T.Y."/>
            <person name="Andersen M.H."/>
            <person name="Karst S.M."/>
            <person name="Dueholm M.S."/>
            <person name="Nielsen P.H."/>
            <person name="Albertsen M."/>
        </authorList>
    </citation>
    <scope>NUCLEOTIDE SEQUENCE [LARGE SCALE GENOMIC DNA]</scope>
    <source>
        <strain evidence="1">Fred_18-Q3-R57-64_BAT3C.720</strain>
    </source>
</reference>
<protein>
    <submittedName>
        <fullName evidence="1">Uncharacterized protein</fullName>
    </submittedName>
</protein>
<proteinExistence type="predicted"/>
<organism evidence="1 2">
    <name type="scientific">Candidatus Accumulibacter affinis</name>
    <dbReference type="NCBI Taxonomy" id="2954384"/>
    <lineage>
        <taxon>Bacteria</taxon>
        <taxon>Pseudomonadati</taxon>
        <taxon>Pseudomonadota</taxon>
        <taxon>Betaproteobacteria</taxon>
        <taxon>Candidatus Accumulibacter</taxon>
    </lineage>
</organism>
<evidence type="ECO:0000313" key="2">
    <source>
        <dbReference type="Proteomes" id="UP000706151"/>
    </source>
</evidence>
<dbReference type="EMBL" id="JADJOT010000001">
    <property type="protein sequence ID" value="MBK7952586.1"/>
    <property type="molecule type" value="Genomic_DNA"/>
</dbReference>
<accession>A0A935W1T5</accession>
<dbReference type="Proteomes" id="UP000706151">
    <property type="component" value="Unassembled WGS sequence"/>
</dbReference>
<gene>
    <name evidence="1" type="ORF">IPK02_00650</name>
</gene>